<dbReference type="EMBL" id="JACIJC010000005">
    <property type="protein sequence ID" value="MBB5687465.1"/>
    <property type="molecule type" value="Genomic_DNA"/>
</dbReference>
<reference evidence="4 5" key="1">
    <citation type="submission" date="2020-08" db="EMBL/GenBank/DDBJ databases">
        <title>Genomic Encyclopedia of Type Strains, Phase IV (KMG-IV): sequencing the most valuable type-strain genomes for metagenomic binning, comparative biology and taxonomic classification.</title>
        <authorList>
            <person name="Goeker M."/>
        </authorList>
    </citation>
    <scope>NUCLEOTIDE SEQUENCE [LARGE SCALE GENOMIC DNA]</scope>
    <source>
        <strain evidence="4 5">DSM 25079</strain>
    </source>
</reference>
<dbReference type="Pfam" id="PF05036">
    <property type="entry name" value="SPOR"/>
    <property type="match status" value="1"/>
</dbReference>
<protein>
    <submittedName>
        <fullName evidence="4">Flp pilus assembly protein TadD</fullName>
    </submittedName>
</protein>
<sequence length="439" mass="45596">MKSTTVFKLAASALVLGGTLVTPNPMGIISGFASANDTSKMEKSAVDAAAKAQKALKAKDSVKAIAAAEQAVEAEPGNAAYRALLAQSYLQGGRLFSAETTFKDALTLNPEDGRATLSLALVQIALGEPEKGLETLNASRVPVAPADHGLALALAGDTQAAITLLDAAAREQGASAKVRQNLALSHALAGQWRQARAIAAQDVPADQLDRRMLMWAGFANPRNSWEQVASLLGVNPVRDAGQPQRLALNTAPSAQIAEAAPVAEPAVEMAAVEPQAPVETAVPVTYAAAEPAPVSEMARTTNLQQVLFAPRREVLQPLPARYVSTPIKPQYAARAPRATAGQFVVQLGAFSTEARAEAAWKGAVGRFGLSSNTANGTTYRAGNATLHRAAVGGFATRQDAARVCAAVKAKGGTCFVRAATDETPALWAQRISGVRIAAR</sequence>
<dbReference type="GO" id="GO:0042834">
    <property type="term" value="F:peptidoglycan binding"/>
    <property type="evidence" value="ECO:0007669"/>
    <property type="project" value="InterPro"/>
</dbReference>
<dbReference type="SUPFAM" id="SSF110997">
    <property type="entry name" value="Sporulation related repeat"/>
    <property type="match status" value="1"/>
</dbReference>
<dbReference type="InterPro" id="IPR036680">
    <property type="entry name" value="SPOR-like_sf"/>
</dbReference>
<dbReference type="Gene3D" id="3.30.70.1070">
    <property type="entry name" value="Sporulation related repeat"/>
    <property type="match status" value="1"/>
</dbReference>
<dbReference type="InterPro" id="IPR019734">
    <property type="entry name" value="TPR_rpt"/>
</dbReference>
<comment type="caution">
    <text evidence="4">The sequence shown here is derived from an EMBL/GenBank/DDBJ whole genome shotgun (WGS) entry which is preliminary data.</text>
</comment>
<keyword evidence="1" id="KW-0802">TPR repeat</keyword>
<accession>A0A7W9AKR7</accession>
<evidence type="ECO:0000256" key="2">
    <source>
        <dbReference type="SAM" id="SignalP"/>
    </source>
</evidence>
<keyword evidence="2" id="KW-0732">Signal</keyword>
<dbReference type="RefSeq" id="WP_184021014.1">
    <property type="nucleotide sequence ID" value="NZ_JACIJC010000005.1"/>
</dbReference>
<evidence type="ECO:0000313" key="4">
    <source>
        <dbReference type="EMBL" id="MBB5687465.1"/>
    </source>
</evidence>
<evidence type="ECO:0000259" key="3">
    <source>
        <dbReference type="PROSITE" id="PS51724"/>
    </source>
</evidence>
<feature type="signal peptide" evidence="2">
    <location>
        <begin position="1"/>
        <end position="17"/>
    </location>
</feature>
<dbReference type="SUPFAM" id="SSF48452">
    <property type="entry name" value="TPR-like"/>
    <property type="match status" value="1"/>
</dbReference>
<dbReference type="AlphaFoldDB" id="A0A7W9AKR7"/>
<gene>
    <name evidence="4" type="ORF">FHS49_003493</name>
</gene>
<dbReference type="Gene3D" id="1.25.40.10">
    <property type="entry name" value="Tetratricopeptide repeat domain"/>
    <property type="match status" value="1"/>
</dbReference>
<dbReference type="InterPro" id="IPR011990">
    <property type="entry name" value="TPR-like_helical_dom_sf"/>
</dbReference>
<evidence type="ECO:0000256" key="1">
    <source>
        <dbReference type="PROSITE-ProRule" id="PRU00339"/>
    </source>
</evidence>
<feature type="repeat" description="TPR" evidence="1">
    <location>
        <begin position="79"/>
        <end position="112"/>
    </location>
</feature>
<keyword evidence="5" id="KW-1185">Reference proteome</keyword>
<dbReference type="InterPro" id="IPR007730">
    <property type="entry name" value="SPOR-like_dom"/>
</dbReference>
<feature type="domain" description="SPOR" evidence="3">
    <location>
        <begin position="337"/>
        <end position="420"/>
    </location>
</feature>
<feature type="chain" id="PRO_5031104430" evidence="2">
    <location>
        <begin position="18"/>
        <end position="439"/>
    </location>
</feature>
<evidence type="ECO:0000313" key="5">
    <source>
        <dbReference type="Proteomes" id="UP000549617"/>
    </source>
</evidence>
<dbReference type="Proteomes" id="UP000549617">
    <property type="component" value="Unassembled WGS sequence"/>
</dbReference>
<name>A0A7W9AKR7_9SPHN</name>
<proteinExistence type="predicted"/>
<organism evidence="4 5">
    <name type="scientific">Sphingobium boeckii</name>
    <dbReference type="NCBI Taxonomy" id="1082345"/>
    <lineage>
        <taxon>Bacteria</taxon>
        <taxon>Pseudomonadati</taxon>
        <taxon>Pseudomonadota</taxon>
        <taxon>Alphaproteobacteria</taxon>
        <taxon>Sphingomonadales</taxon>
        <taxon>Sphingomonadaceae</taxon>
        <taxon>Sphingobium</taxon>
    </lineage>
</organism>
<dbReference type="PROSITE" id="PS50005">
    <property type="entry name" value="TPR"/>
    <property type="match status" value="1"/>
</dbReference>
<dbReference type="PROSITE" id="PS51724">
    <property type="entry name" value="SPOR"/>
    <property type="match status" value="1"/>
</dbReference>